<feature type="chain" id="PRO_5012985531" description="RxLR effector protein" evidence="1">
    <location>
        <begin position="21"/>
        <end position="215"/>
    </location>
</feature>
<feature type="signal peptide" evidence="1">
    <location>
        <begin position="1"/>
        <end position="20"/>
    </location>
</feature>
<evidence type="ECO:0000313" key="2">
    <source>
        <dbReference type="EMBL" id="OWZ14890.1"/>
    </source>
</evidence>
<sequence>MGRVDVVLLGVLLTVTMVQSSPWWGDIGAVHGVRTTPLSLAQLSGQFGRRDTEYDLMKRFPWRSLQQNYAGDDNLHLRSSKLPPFDVMDADHDRRGSDAVAKKYLLDIANFHYDNLHNCIQAELAVLNSTNSTDMKTELCSYAHEFETWFVMQLDIARHDLQERRVYKLTEADKLHLEQLVACAHKKLGLWDETELSREQFYDVLLVVTEIVACA</sequence>
<name>A0A225WDH0_9STRA</name>
<proteinExistence type="predicted"/>
<reference evidence="3" key="1">
    <citation type="submission" date="2017-03" db="EMBL/GenBank/DDBJ databases">
        <title>Phytopthora megakarya and P. palmivora, two closely related causual agents of cacao black pod achieved similar genome size and gene model numbers by different mechanisms.</title>
        <authorList>
            <person name="Ali S."/>
            <person name="Shao J."/>
            <person name="Larry D.J."/>
            <person name="Kronmiller B."/>
            <person name="Shen D."/>
            <person name="Strem M.D."/>
            <person name="Melnick R.L."/>
            <person name="Guiltinan M.J."/>
            <person name="Tyler B.M."/>
            <person name="Meinhardt L.W."/>
            <person name="Bailey B.A."/>
        </authorList>
    </citation>
    <scope>NUCLEOTIDE SEQUENCE [LARGE SCALE GENOMIC DNA]</scope>
    <source>
        <strain evidence="3">zdho120</strain>
    </source>
</reference>
<dbReference type="OrthoDB" id="164299at2759"/>
<dbReference type="EMBL" id="NBNE01001239">
    <property type="protein sequence ID" value="OWZ14890.1"/>
    <property type="molecule type" value="Genomic_DNA"/>
</dbReference>
<dbReference type="AlphaFoldDB" id="A0A225WDH0"/>
<evidence type="ECO:0008006" key="4">
    <source>
        <dbReference type="Google" id="ProtNLM"/>
    </source>
</evidence>
<evidence type="ECO:0000313" key="3">
    <source>
        <dbReference type="Proteomes" id="UP000198211"/>
    </source>
</evidence>
<comment type="caution">
    <text evidence="2">The sequence shown here is derived from an EMBL/GenBank/DDBJ whole genome shotgun (WGS) entry which is preliminary data.</text>
</comment>
<protein>
    <recommendedName>
        <fullName evidence="4">RxLR effector protein</fullName>
    </recommendedName>
</protein>
<keyword evidence="3" id="KW-1185">Reference proteome</keyword>
<accession>A0A225WDH0</accession>
<keyword evidence="1" id="KW-0732">Signal</keyword>
<gene>
    <name evidence="2" type="ORF">PHMEG_00011559</name>
</gene>
<dbReference type="Proteomes" id="UP000198211">
    <property type="component" value="Unassembled WGS sequence"/>
</dbReference>
<organism evidence="2 3">
    <name type="scientific">Phytophthora megakarya</name>
    <dbReference type="NCBI Taxonomy" id="4795"/>
    <lineage>
        <taxon>Eukaryota</taxon>
        <taxon>Sar</taxon>
        <taxon>Stramenopiles</taxon>
        <taxon>Oomycota</taxon>
        <taxon>Peronosporomycetes</taxon>
        <taxon>Peronosporales</taxon>
        <taxon>Peronosporaceae</taxon>
        <taxon>Phytophthora</taxon>
    </lineage>
</organism>
<evidence type="ECO:0000256" key="1">
    <source>
        <dbReference type="SAM" id="SignalP"/>
    </source>
</evidence>